<dbReference type="RefSeq" id="WP_147785251.1">
    <property type="nucleotide sequence ID" value="NZ_VRMG01000024.1"/>
</dbReference>
<keyword evidence="3" id="KW-1185">Reference proteome</keyword>
<reference evidence="2 3" key="1">
    <citation type="submission" date="2019-08" db="EMBL/GenBank/DDBJ databases">
        <title>Bacterial whole genome sequence for Glaciihabitans sp. CHu50b-6-2.</title>
        <authorList>
            <person name="Jin L."/>
        </authorList>
    </citation>
    <scope>NUCLEOTIDE SEQUENCE [LARGE SCALE GENOMIC DNA]</scope>
    <source>
        <strain evidence="2 3">CHu50b-6-2</strain>
    </source>
</reference>
<keyword evidence="1" id="KW-1133">Transmembrane helix</keyword>
<keyword evidence="1" id="KW-0472">Membrane</keyword>
<sequence>MTATITRTAAGAAAVGLAGTALFQVALAGGVPWGAAAWGGLYEQLPAQLRVSSAISAVVLLAAAVLVLRRAGLWGSPSRPVRVLSWVLVPLLALSALGNFASASRWENLLMGPVALLLSVLCVVVARSRPTPAAAADHTPAAV</sequence>
<accession>A0A5C8UHS1</accession>
<feature type="transmembrane region" description="Helical" evidence="1">
    <location>
        <begin position="52"/>
        <end position="71"/>
    </location>
</feature>
<dbReference type="EMBL" id="VRMG01000024">
    <property type="protein sequence ID" value="TXN27756.1"/>
    <property type="molecule type" value="Genomic_DNA"/>
</dbReference>
<proteinExistence type="predicted"/>
<name>A0A5C8UHS1_9MICO</name>
<feature type="transmembrane region" description="Helical" evidence="1">
    <location>
        <begin position="109"/>
        <end position="126"/>
    </location>
</feature>
<evidence type="ECO:0000256" key="1">
    <source>
        <dbReference type="SAM" id="Phobius"/>
    </source>
</evidence>
<evidence type="ECO:0000313" key="2">
    <source>
        <dbReference type="EMBL" id="TXN27756.1"/>
    </source>
</evidence>
<gene>
    <name evidence="2" type="ORF">FVP33_18890</name>
</gene>
<comment type="caution">
    <text evidence="2">The sequence shown here is derived from an EMBL/GenBank/DDBJ whole genome shotgun (WGS) entry which is preliminary data.</text>
</comment>
<feature type="transmembrane region" description="Helical" evidence="1">
    <location>
        <begin position="83"/>
        <end position="103"/>
    </location>
</feature>
<evidence type="ECO:0000313" key="3">
    <source>
        <dbReference type="Proteomes" id="UP000321379"/>
    </source>
</evidence>
<dbReference type="AlphaFoldDB" id="A0A5C8UHS1"/>
<keyword evidence="1" id="KW-0812">Transmembrane</keyword>
<dbReference type="Proteomes" id="UP000321379">
    <property type="component" value="Unassembled WGS sequence"/>
</dbReference>
<organism evidence="2 3">
    <name type="scientific">Lacisediminihabitans profunda</name>
    <dbReference type="NCBI Taxonomy" id="2594790"/>
    <lineage>
        <taxon>Bacteria</taxon>
        <taxon>Bacillati</taxon>
        <taxon>Actinomycetota</taxon>
        <taxon>Actinomycetes</taxon>
        <taxon>Micrococcales</taxon>
        <taxon>Microbacteriaceae</taxon>
        <taxon>Lacisediminihabitans</taxon>
    </lineage>
</organism>
<protein>
    <submittedName>
        <fullName evidence="2">Uncharacterized protein</fullName>
    </submittedName>
</protein>